<dbReference type="GO" id="GO:0003700">
    <property type="term" value="F:DNA-binding transcription factor activity"/>
    <property type="evidence" value="ECO:0007669"/>
    <property type="project" value="InterPro"/>
</dbReference>
<protein>
    <submittedName>
        <fullName evidence="3">MerR family transcriptional regulator</fullName>
    </submittedName>
</protein>
<sequence>MRPADRPLAVLPDIPRKRYFAIGEVSELCDVKPHVLRYWEQEFPQLKPVKRRGNRRYYQQDDVQMVRRIRSLLYEQGFTIGGARQRLKESPRGGNGHDIVRTTGTVLAVGKPRPAPTTRSAQIEHLRDELESLLRLFPE</sequence>
<keyword evidence="4" id="KW-1185">Reference proteome</keyword>
<dbReference type="FunFam" id="1.10.1660.10:FF:000003">
    <property type="entry name" value="MerR family transcriptional regulator"/>
    <property type="match status" value="1"/>
</dbReference>
<organism evidence="3 4">
    <name type="scientific">Solimonas terrae</name>
    <dbReference type="NCBI Taxonomy" id="1396819"/>
    <lineage>
        <taxon>Bacteria</taxon>
        <taxon>Pseudomonadati</taxon>
        <taxon>Pseudomonadota</taxon>
        <taxon>Gammaproteobacteria</taxon>
        <taxon>Nevskiales</taxon>
        <taxon>Nevskiaceae</taxon>
        <taxon>Solimonas</taxon>
    </lineage>
</organism>
<keyword evidence="1" id="KW-0238">DNA-binding</keyword>
<accession>A0A6M2BNQ8</accession>
<gene>
    <name evidence="3" type="ORF">G7Y85_03625</name>
</gene>
<comment type="caution">
    <text evidence="3">The sequence shown here is derived from an EMBL/GenBank/DDBJ whole genome shotgun (WGS) entry which is preliminary data.</text>
</comment>
<dbReference type="AlphaFoldDB" id="A0A6M2BNQ8"/>
<dbReference type="EMBL" id="JAAMOW010000002">
    <property type="protein sequence ID" value="NGY03841.1"/>
    <property type="molecule type" value="Genomic_DNA"/>
</dbReference>
<evidence type="ECO:0000313" key="4">
    <source>
        <dbReference type="Proteomes" id="UP000472676"/>
    </source>
</evidence>
<dbReference type="PANTHER" id="PTHR30204:SF15">
    <property type="entry name" value="BLL5018 PROTEIN"/>
    <property type="match status" value="1"/>
</dbReference>
<dbReference type="Gene3D" id="1.10.1660.10">
    <property type="match status" value="1"/>
</dbReference>
<reference evidence="3 4" key="1">
    <citation type="journal article" date="2014" name="Int. J. Syst. Evol. Microbiol.">
        <title>Solimonas terrae sp. nov., isolated from soil.</title>
        <authorList>
            <person name="Kim S.J."/>
            <person name="Moon J.Y."/>
            <person name="Weon H.Y."/>
            <person name="Ahn J.H."/>
            <person name="Chen W.M."/>
            <person name="Kwon S.W."/>
        </authorList>
    </citation>
    <scope>NUCLEOTIDE SEQUENCE [LARGE SCALE GENOMIC DNA]</scope>
    <source>
        <strain evidence="3 4">KIS83-12</strain>
    </source>
</reference>
<evidence type="ECO:0000313" key="3">
    <source>
        <dbReference type="EMBL" id="NGY03841.1"/>
    </source>
</evidence>
<dbReference type="InterPro" id="IPR000551">
    <property type="entry name" value="MerR-type_HTH_dom"/>
</dbReference>
<dbReference type="GO" id="GO:0003677">
    <property type="term" value="F:DNA binding"/>
    <property type="evidence" value="ECO:0007669"/>
    <property type="project" value="UniProtKB-KW"/>
</dbReference>
<proteinExistence type="predicted"/>
<feature type="domain" description="HTH merR-type" evidence="2">
    <location>
        <begin position="19"/>
        <end position="89"/>
    </location>
</feature>
<evidence type="ECO:0000259" key="2">
    <source>
        <dbReference type="PROSITE" id="PS50937"/>
    </source>
</evidence>
<dbReference type="Proteomes" id="UP000472676">
    <property type="component" value="Unassembled WGS sequence"/>
</dbReference>
<evidence type="ECO:0000256" key="1">
    <source>
        <dbReference type="ARBA" id="ARBA00023125"/>
    </source>
</evidence>
<dbReference type="InterPro" id="IPR047057">
    <property type="entry name" value="MerR_fam"/>
</dbReference>
<dbReference type="InterPro" id="IPR009061">
    <property type="entry name" value="DNA-bd_dom_put_sf"/>
</dbReference>
<dbReference type="SMART" id="SM00422">
    <property type="entry name" value="HTH_MERR"/>
    <property type="match status" value="1"/>
</dbReference>
<dbReference type="SUPFAM" id="SSF46955">
    <property type="entry name" value="Putative DNA-binding domain"/>
    <property type="match status" value="1"/>
</dbReference>
<dbReference type="RefSeq" id="WP_166251957.1">
    <property type="nucleotide sequence ID" value="NZ_JAAMOW010000002.1"/>
</dbReference>
<name>A0A6M2BNQ8_9GAMM</name>
<dbReference type="CDD" id="cd04765">
    <property type="entry name" value="HTH_MlrA-like_sg2"/>
    <property type="match status" value="1"/>
</dbReference>
<dbReference type="Pfam" id="PF13411">
    <property type="entry name" value="MerR_1"/>
    <property type="match status" value="1"/>
</dbReference>
<dbReference type="PROSITE" id="PS50937">
    <property type="entry name" value="HTH_MERR_2"/>
    <property type="match status" value="1"/>
</dbReference>
<dbReference type="PANTHER" id="PTHR30204">
    <property type="entry name" value="REDOX-CYCLING DRUG-SENSING TRANSCRIPTIONAL ACTIVATOR SOXR"/>
    <property type="match status" value="1"/>
</dbReference>